<organism evidence="1 2">
    <name type="scientific">Cichorium intybus</name>
    <name type="common">Chicory</name>
    <dbReference type="NCBI Taxonomy" id="13427"/>
    <lineage>
        <taxon>Eukaryota</taxon>
        <taxon>Viridiplantae</taxon>
        <taxon>Streptophyta</taxon>
        <taxon>Embryophyta</taxon>
        <taxon>Tracheophyta</taxon>
        <taxon>Spermatophyta</taxon>
        <taxon>Magnoliopsida</taxon>
        <taxon>eudicotyledons</taxon>
        <taxon>Gunneridae</taxon>
        <taxon>Pentapetalae</taxon>
        <taxon>asterids</taxon>
        <taxon>campanulids</taxon>
        <taxon>Asterales</taxon>
        <taxon>Asteraceae</taxon>
        <taxon>Cichorioideae</taxon>
        <taxon>Cichorieae</taxon>
        <taxon>Cichoriinae</taxon>
        <taxon>Cichorium</taxon>
    </lineage>
</organism>
<name>A0ACB9H7C4_CICIN</name>
<dbReference type="Proteomes" id="UP001055811">
    <property type="component" value="Linkage Group LG01"/>
</dbReference>
<keyword evidence="2" id="KW-1185">Reference proteome</keyword>
<proteinExistence type="predicted"/>
<reference evidence="2" key="1">
    <citation type="journal article" date="2022" name="Mol. Ecol. Resour.">
        <title>The genomes of chicory, endive, great burdock and yacon provide insights into Asteraceae palaeo-polyploidization history and plant inulin production.</title>
        <authorList>
            <person name="Fan W."/>
            <person name="Wang S."/>
            <person name="Wang H."/>
            <person name="Wang A."/>
            <person name="Jiang F."/>
            <person name="Liu H."/>
            <person name="Zhao H."/>
            <person name="Xu D."/>
            <person name="Zhang Y."/>
        </authorList>
    </citation>
    <scope>NUCLEOTIDE SEQUENCE [LARGE SCALE GENOMIC DNA]</scope>
    <source>
        <strain evidence="2">cv. Punajuju</strain>
    </source>
</reference>
<gene>
    <name evidence="1" type="ORF">L2E82_04239</name>
</gene>
<evidence type="ECO:0000313" key="2">
    <source>
        <dbReference type="Proteomes" id="UP001055811"/>
    </source>
</evidence>
<evidence type="ECO:0000313" key="1">
    <source>
        <dbReference type="EMBL" id="KAI3790857.1"/>
    </source>
</evidence>
<protein>
    <submittedName>
        <fullName evidence="1">Uncharacterized protein</fullName>
    </submittedName>
</protein>
<sequence>MGSIEKEREGGRSSRNTIDDMEHPLSSSAPAIERKAYFSKQVTCSTRGDLGPACNAAFISKGFLQKP</sequence>
<accession>A0ACB9H7C4</accession>
<dbReference type="EMBL" id="CM042009">
    <property type="protein sequence ID" value="KAI3790857.1"/>
    <property type="molecule type" value="Genomic_DNA"/>
</dbReference>
<comment type="caution">
    <text evidence="1">The sequence shown here is derived from an EMBL/GenBank/DDBJ whole genome shotgun (WGS) entry which is preliminary data.</text>
</comment>
<reference evidence="1 2" key="2">
    <citation type="journal article" date="2022" name="Mol. Ecol. Resour.">
        <title>The genomes of chicory, endive, great burdock and yacon provide insights into Asteraceae paleo-polyploidization history and plant inulin production.</title>
        <authorList>
            <person name="Fan W."/>
            <person name="Wang S."/>
            <person name="Wang H."/>
            <person name="Wang A."/>
            <person name="Jiang F."/>
            <person name="Liu H."/>
            <person name="Zhao H."/>
            <person name="Xu D."/>
            <person name="Zhang Y."/>
        </authorList>
    </citation>
    <scope>NUCLEOTIDE SEQUENCE [LARGE SCALE GENOMIC DNA]</scope>
    <source>
        <strain evidence="2">cv. Punajuju</strain>
        <tissue evidence="1">Leaves</tissue>
    </source>
</reference>